<dbReference type="EMBL" id="JACTNZ010000007">
    <property type="protein sequence ID" value="KAG5538328.1"/>
    <property type="molecule type" value="Genomic_DNA"/>
</dbReference>
<sequence length="91" mass="10404">MQAMVGKEGEGKRARLRDAAPVVGDREIHHGYIAGLVEYISEKWGPSPESMASSPSEWMVQLPVINSNIAWRNYEAVFMHQEFMEIKQKDR</sequence>
<dbReference type="Proteomes" id="UP000823749">
    <property type="component" value="Chromosome 7"/>
</dbReference>
<organism evidence="1 2">
    <name type="scientific">Rhododendron griersonianum</name>
    <dbReference type="NCBI Taxonomy" id="479676"/>
    <lineage>
        <taxon>Eukaryota</taxon>
        <taxon>Viridiplantae</taxon>
        <taxon>Streptophyta</taxon>
        <taxon>Embryophyta</taxon>
        <taxon>Tracheophyta</taxon>
        <taxon>Spermatophyta</taxon>
        <taxon>Magnoliopsida</taxon>
        <taxon>eudicotyledons</taxon>
        <taxon>Gunneridae</taxon>
        <taxon>Pentapetalae</taxon>
        <taxon>asterids</taxon>
        <taxon>Ericales</taxon>
        <taxon>Ericaceae</taxon>
        <taxon>Ericoideae</taxon>
        <taxon>Rhodoreae</taxon>
        <taxon>Rhododendron</taxon>
    </lineage>
</organism>
<evidence type="ECO:0000313" key="1">
    <source>
        <dbReference type="EMBL" id="KAG5538328.1"/>
    </source>
</evidence>
<comment type="caution">
    <text evidence="1">The sequence shown here is derived from an EMBL/GenBank/DDBJ whole genome shotgun (WGS) entry which is preliminary data.</text>
</comment>
<name>A0AAV6JC54_9ERIC</name>
<evidence type="ECO:0000313" key="2">
    <source>
        <dbReference type="Proteomes" id="UP000823749"/>
    </source>
</evidence>
<accession>A0AAV6JC54</accession>
<keyword evidence="2" id="KW-1185">Reference proteome</keyword>
<proteinExistence type="predicted"/>
<reference evidence="1" key="1">
    <citation type="submission" date="2020-08" db="EMBL/GenBank/DDBJ databases">
        <title>Plant Genome Project.</title>
        <authorList>
            <person name="Zhang R.-G."/>
        </authorList>
    </citation>
    <scope>NUCLEOTIDE SEQUENCE</scope>
    <source>
        <strain evidence="1">WSP0</strain>
        <tissue evidence="1">Leaf</tissue>
    </source>
</reference>
<dbReference type="AlphaFoldDB" id="A0AAV6JC54"/>
<gene>
    <name evidence="1" type="ORF">RHGRI_019052</name>
</gene>
<protein>
    <submittedName>
        <fullName evidence="1">Uncharacterized protein</fullName>
    </submittedName>
</protein>